<name>A0A914C4S0_9BILA</name>
<reference evidence="3" key="1">
    <citation type="submission" date="2022-11" db="UniProtKB">
        <authorList>
            <consortium name="WormBaseParasite"/>
        </authorList>
    </citation>
    <scope>IDENTIFICATION</scope>
</reference>
<feature type="compositionally biased region" description="Polar residues" evidence="1">
    <location>
        <begin position="65"/>
        <end position="75"/>
    </location>
</feature>
<evidence type="ECO:0000313" key="3">
    <source>
        <dbReference type="WBParaSite" id="ACRNAN_Path_298.g1128.t1"/>
    </source>
</evidence>
<keyword evidence="2" id="KW-1185">Reference proteome</keyword>
<accession>A0A914C4S0</accession>
<feature type="region of interest" description="Disordered" evidence="1">
    <location>
        <begin position="62"/>
        <end position="82"/>
    </location>
</feature>
<dbReference type="WBParaSite" id="ACRNAN_Path_298.g1128.t1">
    <property type="protein sequence ID" value="ACRNAN_Path_298.g1128.t1"/>
    <property type="gene ID" value="ACRNAN_Path_298.g1128"/>
</dbReference>
<dbReference type="Proteomes" id="UP000887540">
    <property type="component" value="Unplaced"/>
</dbReference>
<dbReference type="AlphaFoldDB" id="A0A914C4S0"/>
<organism evidence="2 3">
    <name type="scientific">Acrobeloides nanus</name>
    <dbReference type="NCBI Taxonomy" id="290746"/>
    <lineage>
        <taxon>Eukaryota</taxon>
        <taxon>Metazoa</taxon>
        <taxon>Ecdysozoa</taxon>
        <taxon>Nematoda</taxon>
        <taxon>Chromadorea</taxon>
        <taxon>Rhabditida</taxon>
        <taxon>Tylenchina</taxon>
        <taxon>Cephalobomorpha</taxon>
        <taxon>Cephaloboidea</taxon>
        <taxon>Cephalobidae</taxon>
        <taxon>Acrobeloides</taxon>
    </lineage>
</organism>
<evidence type="ECO:0000256" key="1">
    <source>
        <dbReference type="SAM" id="MobiDB-lite"/>
    </source>
</evidence>
<proteinExistence type="predicted"/>
<feature type="region of interest" description="Disordered" evidence="1">
    <location>
        <begin position="1"/>
        <end position="27"/>
    </location>
</feature>
<evidence type="ECO:0000313" key="2">
    <source>
        <dbReference type="Proteomes" id="UP000887540"/>
    </source>
</evidence>
<sequence>MGNQSSRNTDRRASILSVGSHGESGHVGTLYYQDGRISRRGSQDPTGYSAYGGPIGGYIKKSNVKDNATNPTTPSEIEITRV</sequence>
<protein>
    <submittedName>
        <fullName evidence="3">Uncharacterized protein</fullName>
    </submittedName>
</protein>